<dbReference type="InterPro" id="IPR005123">
    <property type="entry name" value="Oxoglu/Fe-dep_dioxygenase_dom"/>
</dbReference>
<evidence type="ECO:0000256" key="16">
    <source>
        <dbReference type="SAM" id="MobiDB-lite"/>
    </source>
</evidence>
<comment type="caution">
    <text evidence="18">The sequence shown here is derived from an EMBL/GenBank/DDBJ whole genome shotgun (WGS) entry which is preliminary data.</text>
</comment>
<evidence type="ECO:0000256" key="4">
    <source>
        <dbReference type="ARBA" id="ARBA00012269"/>
    </source>
</evidence>
<evidence type="ECO:0000256" key="6">
    <source>
        <dbReference type="ARBA" id="ARBA00022723"/>
    </source>
</evidence>
<dbReference type="Gene3D" id="2.60.120.620">
    <property type="entry name" value="q2cbj1_9rhob like domain"/>
    <property type="match status" value="1"/>
</dbReference>
<evidence type="ECO:0000256" key="3">
    <source>
        <dbReference type="ARBA" id="ARBA00006511"/>
    </source>
</evidence>
<evidence type="ECO:0000256" key="1">
    <source>
        <dbReference type="ARBA" id="ARBA00001961"/>
    </source>
</evidence>
<evidence type="ECO:0000256" key="5">
    <source>
        <dbReference type="ARBA" id="ARBA00022692"/>
    </source>
</evidence>
<accession>A0A2P6PL66</accession>
<dbReference type="PROSITE" id="PS51471">
    <property type="entry name" value="FE2OG_OXY"/>
    <property type="match status" value="1"/>
</dbReference>
<comment type="catalytic activity">
    <reaction evidence="15">
        <text>L-prolyl-[collagen] + 2-oxoglutarate + O2 = trans-4-hydroxy-L-prolyl-[collagen] + succinate + CO2</text>
        <dbReference type="Rhea" id="RHEA:18945"/>
        <dbReference type="Rhea" id="RHEA-COMP:11676"/>
        <dbReference type="Rhea" id="RHEA-COMP:11680"/>
        <dbReference type="ChEBI" id="CHEBI:15379"/>
        <dbReference type="ChEBI" id="CHEBI:16526"/>
        <dbReference type="ChEBI" id="CHEBI:16810"/>
        <dbReference type="ChEBI" id="CHEBI:30031"/>
        <dbReference type="ChEBI" id="CHEBI:50342"/>
        <dbReference type="ChEBI" id="CHEBI:61965"/>
        <dbReference type="EC" id="1.14.11.2"/>
    </reaction>
</comment>
<dbReference type="OMA" id="PRAIYFP"/>
<keyword evidence="6" id="KW-0479">Metal-binding</keyword>
<feature type="region of interest" description="Disordered" evidence="16">
    <location>
        <begin position="43"/>
        <end position="67"/>
    </location>
</feature>
<keyword evidence="14" id="KW-0325">Glycoprotein</keyword>
<evidence type="ECO:0000256" key="9">
    <source>
        <dbReference type="ARBA" id="ARBA00022968"/>
    </source>
</evidence>
<evidence type="ECO:0000256" key="13">
    <source>
        <dbReference type="ARBA" id="ARBA00023136"/>
    </source>
</evidence>
<dbReference type="InterPro" id="IPR006620">
    <property type="entry name" value="Pro_4_hyd_alph"/>
</dbReference>
<evidence type="ECO:0000313" key="18">
    <source>
        <dbReference type="EMBL" id="PRQ22677.1"/>
    </source>
</evidence>
<dbReference type="Pfam" id="PF13640">
    <property type="entry name" value="2OG-FeII_Oxy_3"/>
    <property type="match status" value="1"/>
</dbReference>
<evidence type="ECO:0000256" key="10">
    <source>
        <dbReference type="ARBA" id="ARBA00022989"/>
    </source>
</evidence>
<dbReference type="EMBL" id="PDCK01000044">
    <property type="protein sequence ID" value="PRQ22677.1"/>
    <property type="molecule type" value="Genomic_DNA"/>
</dbReference>
<keyword evidence="8 18" id="KW-0223">Dioxygenase</keyword>
<evidence type="ECO:0000256" key="8">
    <source>
        <dbReference type="ARBA" id="ARBA00022964"/>
    </source>
</evidence>
<feature type="domain" description="Fe2OG dioxygenase" evidence="17">
    <location>
        <begin position="164"/>
        <end position="284"/>
    </location>
</feature>
<sequence length="288" mass="32259">MKLKAKAPKAKLGLPTIVLLCFLCFIAGLFTSTLLSQVSVPQFLSGPRSSSRILESEDEDHRPILPGETGESFIASIPFQVLSWKPRALYFPRFATAEQCESVIKRAKAKLRPSTLALRKGETVESTKGTRTSSGTFISASEDETGVLDIIEQKIARATMLPRDHGEAFNILRYDIGQKYDSHYDAFNPDEYGPQQSQRFASFLLYLSNVEEGGETMFPFENGSNMDIRYDYKKCIGLKVKPRQGDGLLFYSVLPNGTIDQTSLHGSCPVIRGEKWVATKWIRNQEEE</sequence>
<dbReference type="PANTHER" id="PTHR10869">
    <property type="entry name" value="PROLYL 4-HYDROXYLASE ALPHA SUBUNIT"/>
    <property type="match status" value="1"/>
</dbReference>
<comment type="subcellular location">
    <subcellularLocation>
        <location evidence="2">Endoplasmic reticulum membrane</location>
        <topology evidence="2">Single-pass type II membrane protein</topology>
    </subcellularLocation>
</comment>
<keyword evidence="11 18" id="KW-0560">Oxidoreductase</keyword>
<evidence type="ECO:0000259" key="17">
    <source>
        <dbReference type="PROSITE" id="PS51471"/>
    </source>
</evidence>
<gene>
    <name evidence="18" type="ORF">RchiOBHm_Chr6g0252911</name>
</gene>
<dbReference type="FunFam" id="2.60.120.620:FF:000002">
    <property type="entry name" value="Prolyl 4-hydroxylase 4"/>
    <property type="match status" value="1"/>
</dbReference>
<keyword evidence="5" id="KW-0812">Transmembrane</keyword>
<dbReference type="GO" id="GO:0005789">
    <property type="term" value="C:endoplasmic reticulum membrane"/>
    <property type="evidence" value="ECO:0007669"/>
    <property type="project" value="UniProtKB-SubCell"/>
</dbReference>
<evidence type="ECO:0000256" key="11">
    <source>
        <dbReference type="ARBA" id="ARBA00023002"/>
    </source>
</evidence>
<keyword evidence="9" id="KW-0735">Signal-anchor</keyword>
<dbReference type="GO" id="GO:0005506">
    <property type="term" value="F:iron ion binding"/>
    <property type="evidence" value="ECO:0007669"/>
    <property type="project" value="InterPro"/>
</dbReference>
<keyword evidence="7" id="KW-0256">Endoplasmic reticulum</keyword>
<dbReference type="GO" id="GO:0005794">
    <property type="term" value="C:Golgi apparatus"/>
    <property type="evidence" value="ECO:0007669"/>
    <property type="project" value="EnsemblPlants"/>
</dbReference>
<evidence type="ECO:0000256" key="2">
    <source>
        <dbReference type="ARBA" id="ARBA00004648"/>
    </source>
</evidence>
<reference evidence="18 19" key="1">
    <citation type="journal article" date="2018" name="Nat. Genet.">
        <title>The Rosa genome provides new insights in the design of modern roses.</title>
        <authorList>
            <person name="Bendahmane M."/>
        </authorList>
    </citation>
    <scope>NUCLEOTIDE SEQUENCE [LARGE SCALE GENOMIC DNA]</scope>
    <source>
        <strain evidence="19">cv. Old Blush</strain>
    </source>
</reference>
<dbReference type="Proteomes" id="UP000238479">
    <property type="component" value="Chromosome 6"/>
</dbReference>
<dbReference type="PANTHER" id="PTHR10869:SF195">
    <property type="entry name" value="PROLYL 4-HYDROXYLASE 9-RELATED"/>
    <property type="match status" value="1"/>
</dbReference>
<feature type="compositionally biased region" description="Polar residues" evidence="16">
    <location>
        <begin position="43"/>
        <end position="53"/>
    </location>
</feature>
<keyword evidence="19" id="KW-1185">Reference proteome</keyword>
<proteinExistence type="inferred from homology"/>
<evidence type="ECO:0000256" key="7">
    <source>
        <dbReference type="ARBA" id="ARBA00022824"/>
    </source>
</evidence>
<name>A0A2P6PL66_ROSCH</name>
<evidence type="ECO:0000313" key="19">
    <source>
        <dbReference type="Proteomes" id="UP000238479"/>
    </source>
</evidence>
<dbReference type="SMART" id="SM00702">
    <property type="entry name" value="P4Hc"/>
    <property type="match status" value="1"/>
</dbReference>
<dbReference type="SMR" id="A0A2P6PL66"/>
<keyword evidence="12" id="KW-0408">Iron</keyword>
<comment type="cofactor">
    <cofactor evidence="1">
        <name>L-ascorbate</name>
        <dbReference type="ChEBI" id="CHEBI:38290"/>
    </cofactor>
</comment>
<dbReference type="GO" id="GO:0004656">
    <property type="term" value="F:procollagen-proline 4-dioxygenase activity"/>
    <property type="evidence" value="ECO:0007669"/>
    <property type="project" value="UniProtKB-EC"/>
</dbReference>
<dbReference type="InterPro" id="IPR045054">
    <property type="entry name" value="P4HA-like"/>
</dbReference>
<dbReference type="Gramene" id="PRQ22677">
    <property type="protein sequence ID" value="PRQ22677"/>
    <property type="gene ID" value="RchiOBHm_Chr6g0252911"/>
</dbReference>
<evidence type="ECO:0000256" key="12">
    <source>
        <dbReference type="ARBA" id="ARBA00023004"/>
    </source>
</evidence>
<dbReference type="AlphaFoldDB" id="A0A2P6PL66"/>
<dbReference type="EC" id="1.14.11.2" evidence="4"/>
<evidence type="ECO:0000256" key="14">
    <source>
        <dbReference type="ARBA" id="ARBA00023180"/>
    </source>
</evidence>
<keyword evidence="10" id="KW-1133">Transmembrane helix</keyword>
<dbReference type="InterPro" id="IPR044862">
    <property type="entry name" value="Pro_4_hyd_alph_FE2OG_OXY"/>
</dbReference>
<protein>
    <recommendedName>
        <fullName evidence="4">procollagen-proline 4-dioxygenase</fullName>
        <ecNumber evidence="4">1.14.11.2</ecNumber>
    </recommendedName>
</protein>
<dbReference type="STRING" id="74649.A0A2P6PL66"/>
<organism evidence="18 19">
    <name type="scientific">Rosa chinensis</name>
    <name type="common">China rose</name>
    <dbReference type="NCBI Taxonomy" id="74649"/>
    <lineage>
        <taxon>Eukaryota</taxon>
        <taxon>Viridiplantae</taxon>
        <taxon>Streptophyta</taxon>
        <taxon>Embryophyta</taxon>
        <taxon>Tracheophyta</taxon>
        <taxon>Spermatophyta</taxon>
        <taxon>Magnoliopsida</taxon>
        <taxon>eudicotyledons</taxon>
        <taxon>Gunneridae</taxon>
        <taxon>Pentapetalae</taxon>
        <taxon>rosids</taxon>
        <taxon>fabids</taxon>
        <taxon>Rosales</taxon>
        <taxon>Rosaceae</taxon>
        <taxon>Rosoideae</taxon>
        <taxon>Rosoideae incertae sedis</taxon>
        <taxon>Rosa</taxon>
    </lineage>
</organism>
<keyword evidence="13" id="KW-0472">Membrane</keyword>
<evidence type="ECO:0000256" key="15">
    <source>
        <dbReference type="ARBA" id="ARBA00049169"/>
    </source>
</evidence>
<comment type="similarity">
    <text evidence="3">Belongs to the P4HA family.</text>
</comment>
<dbReference type="OrthoDB" id="420380at2759"/>
<dbReference type="GO" id="GO:0031418">
    <property type="term" value="F:L-ascorbic acid binding"/>
    <property type="evidence" value="ECO:0007669"/>
    <property type="project" value="InterPro"/>
</dbReference>